<evidence type="ECO:0000313" key="2">
    <source>
        <dbReference type="EMBL" id="RJG18449.1"/>
    </source>
</evidence>
<gene>
    <name evidence="2" type="ORF">D4A39_08250</name>
</gene>
<protein>
    <submittedName>
        <fullName evidence="2">Uncharacterized protein</fullName>
    </submittedName>
</protein>
<organism evidence="2 3">
    <name type="scientific">Alcanivorax profundi</name>
    <dbReference type="NCBI Taxonomy" id="2338368"/>
    <lineage>
        <taxon>Bacteria</taxon>
        <taxon>Pseudomonadati</taxon>
        <taxon>Pseudomonadota</taxon>
        <taxon>Gammaproteobacteria</taxon>
        <taxon>Oceanospirillales</taxon>
        <taxon>Alcanivoracaceae</taxon>
        <taxon>Alcanivorax</taxon>
    </lineage>
</organism>
<dbReference type="EMBL" id="QYYA01000002">
    <property type="protein sequence ID" value="RJG18449.1"/>
    <property type="molecule type" value="Genomic_DNA"/>
</dbReference>
<keyword evidence="3" id="KW-1185">Reference proteome</keyword>
<proteinExistence type="predicted"/>
<dbReference type="RefSeq" id="WP_102792573.1">
    <property type="nucleotide sequence ID" value="NZ_CAXGPP010000024.1"/>
</dbReference>
<feature type="transmembrane region" description="Helical" evidence="1">
    <location>
        <begin position="46"/>
        <end position="65"/>
    </location>
</feature>
<comment type="caution">
    <text evidence="2">The sequence shown here is derived from an EMBL/GenBank/DDBJ whole genome shotgun (WGS) entry which is preliminary data.</text>
</comment>
<reference evidence="2 3" key="1">
    <citation type="submission" date="2018-09" db="EMBL/GenBank/DDBJ databases">
        <title>Alcanivorax profundi sp. nov., isolated from 1000 m-depth seawater of the Mariana Trench.</title>
        <authorList>
            <person name="Liu J."/>
        </authorList>
    </citation>
    <scope>NUCLEOTIDE SEQUENCE [LARGE SCALE GENOMIC DNA]</scope>
    <source>
        <strain evidence="2 3">MTEO17</strain>
    </source>
</reference>
<keyword evidence="1" id="KW-1133">Transmembrane helix</keyword>
<dbReference type="Proteomes" id="UP000283734">
    <property type="component" value="Unassembled WGS sequence"/>
</dbReference>
<accession>A0A418XZI8</accession>
<keyword evidence="1" id="KW-0472">Membrane</keyword>
<keyword evidence="1" id="KW-0812">Transmembrane</keyword>
<evidence type="ECO:0000256" key="1">
    <source>
        <dbReference type="SAM" id="Phobius"/>
    </source>
</evidence>
<evidence type="ECO:0000313" key="3">
    <source>
        <dbReference type="Proteomes" id="UP000283734"/>
    </source>
</evidence>
<sequence>MVDQNTFEFESNWSDSKENGGRIMLFMSLPFFAIDLFMLYRFDIFGVMSVVGLPLLVGALVLLNLRVIVKVNRNNITSTFSVWWFKWKKSYDIGRYNYVRMSCRPPPATSAIHTEKLFQLDLCLSKTPHWRAGDLALFRFIHFPWDVDPKEYFSFVDKIVETTGCELFAGPDLPTKFTTLVKERYGDV</sequence>
<feature type="transmembrane region" description="Helical" evidence="1">
    <location>
        <begin position="23"/>
        <end position="40"/>
    </location>
</feature>
<name>A0A418XZI8_9GAMM</name>
<dbReference type="AlphaFoldDB" id="A0A418XZI8"/>